<dbReference type="Gene3D" id="3.60.20.30">
    <property type="entry name" value="(Glycosyl)asparaginase"/>
    <property type="match status" value="1"/>
</dbReference>
<evidence type="ECO:0000256" key="2">
    <source>
        <dbReference type="ARBA" id="ARBA00022801"/>
    </source>
</evidence>
<dbReference type="GO" id="GO:0005737">
    <property type="term" value="C:cytoplasm"/>
    <property type="evidence" value="ECO:0007669"/>
    <property type="project" value="TreeGrafter"/>
</dbReference>
<evidence type="ECO:0000256" key="4">
    <source>
        <dbReference type="PIRSR" id="PIRSR600246-1"/>
    </source>
</evidence>
<sequence length="293" mass="29758">MSGARWALMVHGGAKTISDDEREAHRQGCLNALQAGREVLVQGGTAVDAVVAAIRVLEEDPTFNAGHGAVKRTDGSVQLDAAVMDGSTLDIGAVAAVQGVPHPVEVARRVLDERQVLLVGEDASRFAAEQGLDTPGGPAEQVAHSPAEDTVGCVALDLHGHVAAGTSTGGTEGQPPGRVGDSPAAGSGFYADDLLGAVAASGDGEKIVRVGLARQALELLGKQTADQAVGEVLATMSRRVGGEAGLILLTPAGEIGWDHSSQNFAVAWQASGQDPQAALERNPAPHTGDNSDA</sequence>
<dbReference type="KEGG" id="dsc:ABOD76_10560"/>
<evidence type="ECO:0000313" key="7">
    <source>
        <dbReference type="EMBL" id="XBV86725.1"/>
    </source>
</evidence>
<evidence type="ECO:0000256" key="5">
    <source>
        <dbReference type="PIRSR" id="PIRSR600246-3"/>
    </source>
</evidence>
<keyword evidence="1" id="KW-0645">Protease</keyword>
<proteinExistence type="predicted"/>
<name>A0AAU7UE84_9DEIO</name>
<keyword evidence="3" id="KW-0068">Autocatalytic cleavage</keyword>
<dbReference type="InterPro" id="IPR000246">
    <property type="entry name" value="Peptidase_T2"/>
</dbReference>
<dbReference type="GO" id="GO:0016811">
    <property type="term" value="F:hydrolase activity, acting on carbon-nitrogen (but not peptide) bonds, in linear amides"/>
    <property type="evidence" value="ECO:0007669"/>
    <property type="project" value="UniProtKB-ARBA"/>
</dbReference>
<dbReference type="PANTHER" id="PTHR10188:SF6">
    <property type="entry name" value="N(4)-(BETA-N-ACETYLGLUCOSAMINYL)-L-ASPARAGINASE"/>
    <property type="match status" value="1"/>
</dbReference>
<protein>
    <submittedName>
        <fullName evidence="7">Isoaspartyl peptidase/L-asparaginase family protein</fullName>
    </submittedName>
</protein>
<feature type="region of interest" description="Disordered" evidence="6">
    <location>
        <begin position="270"/>
        <end position="293"/>
    </location>
</feature>
<gene>
    <name evidence="7" type="ORF">ABOD76_10560</name>
</gene>
<evidence type="ECO:0000256" key="3">
    <source>
        <dbReference type="ARBA" id="ARBA00022813"/>
    </source>
</evidence>
<organism evidence="7">
    <name type="scientific">Deinococcus sonorensis KR-87</name>
    <dbReference type="NCBI Taxonomy" id="694439"/>
    <lineage>
        <taxon>Bacteria</taxon>
        <taxon>Thermotogati</taxon>
        <taxon>Deinococcota</taxon>
        <taxon>Deinococci</taxon>
        <taxon>Deinococcales</taxon>
        <taxon>Deinococcaceae</taxon>
        <taxon>Deinococcus</taxon>
    </lineage>
</organism>
<dbReference type="EMBL" id="CP158299">
    <property type="protein sequence ID" value="XBV86725.1"/>
    <property type="molecule type" value="Genomic_DNA"/>
</dbReference>
<dbReference type="GO" id="GO:0008233">
    <property type="term" value="F:peptidase activity"/>
    <property type="evidence" value="ECO:0007669"/>
    <property type="project" value="UniProtKB-KW"/>
</dbReference>
<dbReference type="FunFam" id="3.60.20.30:FF:000001">
    <property type="entry name" value="Isoaspartyl peptidase/L-asparaginase"/>
    <property type="match status" value="1"/>
</dbReference>
<keyword evidence="2" id="KW-0378">Hydrolase</keyword>
<dbReference type="CDD" id="cd04512">
    <property type="entry name" value="Ntn_Asparaginase_2_like"/>
    <property type="match status" value="1"/>
</dbReference>
<dbReference type="PANTHER" id="PTHR10188">
    <property type="entry name" value="L-ASPARAGINASE"/>
    <property type="match status" value="1"/>
</dbReference>
<dbReference type="RefSeq" id="WP_350244802.1">
    <property type="nucleotide sequence ID" value="NZ_CP158299.1"/>
</dbReference>
<reference evidence="7" key="1">
    <citation type="submission" date="2024-06" db="EMBL/GenBank/DDBJ databases">
        <title>Draft Genome Sequence of Deinococcus sonorensis Type Strain KR-87, a Biofilm Producing Representative of the Genus Deinococcus.</title>
        <authorList>
            <person name="Boren L.S."/>
            <person name="Grosso R.A."/>
            <person name="Hugenberg-Cox A.N."/>
            <person name="Hill J.T.E."/>
            <person name="Albert C.M."/>
            <person name="Tuohy J.M."/>
        </authorList>
    </citation>
    <scope>NUCLEOTIDE SEQUENCE</scope>
    <source>
        <strain evidence="7">KR-87</strain>
    </source>
</reference>
<evidence type="ECO:0000256" key="6">
    <source>
        <dbReference type="SAM" id="MobiDB-lite"/>
    </source>
</evidence>
<dbReference type="InterPro" id="IPR029055">
    <property type="entry name" value="Ntn_hydrolases_N"/>
</dbReference>
<dbReference type="GO" id="GO:0006508">
    <property type="term" value="P:proteolysis"/>
    <property type="evidence" value="ECO:0007669"/>
    <property type="project" value="UniProtKB-KW"/>
</dbReference>
<dbReference type="SUPFAM" id="SSF56235">
    <property type="entry name" value="N-terminal nucleophile aminohydrolases (Ntn hydrolases)"/>
    <property type="match status" value="1"/>
</dbReference>
<dbReference type="AlphaFoldDB" id="A0AAU7UE84"/>
<dbReference type="Pfam" id="PF01112">
    <property type="entry name" value="Asparaginase_2"/>
    <property type="match status" value="2"/>
</dbReference>
<feature type="active site" description="Nucleophile" evidence="4">
    <location>
        <position position="150"/>
    </location>
</feature>
<feature type="site" description="Cleavage; by autolysis" evidence="5">
    <location>
        <begin position="149"/>
        <end position="150"/>
    </location>
</feature>
<evidence type="ECO:0000256" key="1">
    <source>
        <dbReference type="ARBA" id="ARBA00022670"/>
    </source>
</evidence>
<accession>A0AAU7UE84</accession>